<dbReference type="Proteomes" id="UP000596276">
    <property type="component" value="Chromosome 3"/>
</dbReference>
<feature type="region of interest" description="Disordered" evidence="1">
    <location>
        <begin position="66"/>
        <end position="101"/>
    </location>
</feature>
<evidence type="ECO:0000313" key="3">
    <source>
        <dbReference type="Proteomes" id="UP000596276"/>
    </source>
</evidence>
<name>A0A7U2QUT4_ASPFN</name>
<dbReference type="OMA" id="GLCFTIR"/>
<accession>A0A7U2QUT4</accession>
<sequence length="158" mass="17635">MWVKIDRKGLCFTIRVKRNVIPTFVDNKAFVCNPKPVVGKAFGSIETVKIPGAVLVRDCGVHNPNPLVRDSPVNEISNPPKKPKRDRGHNSTNKNTIDDDSYPLYEEPYRLDNHYPCPPVVLTVWSPTLRAPATTFLGISLILEHLEDWGSCGSGDKD</sequence>
<reference evidence="3" key="1">
    <citation type="journal article" date="2021" name="G3 (Bethesda)">
        <title>Chromosome assembled and annotated genome sequence of Aspergillus flavus NRRL 3357.</title>
        <authorList>
            <person name="Skerker J.M."/>
            <person name="Pianalto K.M."/>
            <person name="Mondo S.J."/>
            <person name="Yang K."/>
            <person name="Arkin A.P."/>
            <person name="Keller N.P."/>
            <person name="Grigoriev I.V."/>
            <person name="Louise Glass N.L."/>
        </authorList>
    </citation>
    <scope>NUCLEOTIDE SEQUENCE [LARGE SCALE GENOMIC DNA]</scope>
    <source>
        <strain evidence="3">ATCC 200026 / FGSC A1120 / IAM 13836 / NRRL 3357 / JCM 12722 / SRRC 167</strain>
    </source>
</reference>
<keyword evidence="3" id="KW-1185">Reference proteome</keyword>
<organism evidence="2 3">
    <name type="scientific">Aspergillus flavus (strain ATCC 200026 / FGSC A1120 / IAM 13836 / NRRL 3357 / JCM 12722 / SRRC 167)</name>
    <dbReference type="NCBI Taxonomy" id="332952"/>
    <lineage>
        <taxon>Eukaryota</taxon>
        <taxon>Fungi</taxon>
        <taxon>Dikarya</taxon>
        <taxon>Ascomycota</taxon>
        <taxon>Pezizomycotina</taxon>
        <taxon>Eurotiomycetes</taxon>
        <taxon>Eurotiomycetidae</taxon>
        <taxon>Eurotiales</taxon>
        <taxon>Aspergillaceae</taxon>
        <taxon>Aspergillus</taxon>
        <taxon>Aspergillus subgen. Circumdati</taxon>
    </lineage>
</organism>
<gene>
    <name evidence="2" type="ORF">F9C07_4349</name>
</gene>
<evidence type="ECO:0000256" key="1">
    <source>
        <dbReference type="SAM" id="MobiDB-lite"/>
    </source>
</evidence>
<dbReference type="AlphaFoldDB" id="A0A7U2QUT4"/>
<protein>
    <submittedName>
        <fullName evidence="2">Uncharacterized protein</fullName>
    </submittedName>
</protein>
<proteinExistence type="predicted"/>
<dbReference type="EMBL" id="CP044620">
    <property type="protein sequence ID" value="QRD85304.1"/>
    <property type="molecule type" value="Genomic_DNA"/>
</dbReference>
<evidence type="ECO:0000313" key="2">
    <source>
        <dbReference type="EMBL" id="QRD85304.1"/>
    </source>
</evidence>
<dbReference type="VEuPathDB" id="FungiDB:F9C07_4349"/>